<dbReference type="PANTHER" id="PTHR43395:SF10">
    <property type="entry name" value="CHEMOTAXIS PROTEIN CHEA"/>
    <property type="match status" value="1"/>
</dbReference>
<dbReference type="InterPro" id="IPR036061">
    <property type="entry name" value="CheW-like_dom_sf"/>
</dbReference>
<dbReference type="InterPro" id="IPR004358">
    <property type="entry name" value="Sig_transdc_His_kin-like_C"/>
</dbReference>
<dbReference type="AlphaFoldDB" id="A0A846QMQ1"/>
<keyword evidence="13" id="KW-1185">Reference proteome</keyword>
<comment type="caution">
    <text evidence="12">The sequence shown here is derived from an EMBL/GenBank/DDBJ whole genome shotgun (WGS) entry which is preliminary data.</text>
</comment>
<evidence type="ECO:0000256" key="8">
    <source>
        <dbReference type="ARBA" id="ARBA00035100"/>
    </source>
</evidence>
<protein>
    <recommendedName>
        <fullName evidence="3">Chemotaxis protein CheA</fullName>
        <ecNumber evidence="2">2.7.13.3</ecNumber>
    </recommendedName>
</protein>
<dbReference type="SUPFAM" id="SSF50341">
    <property type="entry name" value="CheW-like"/>
    <property type="match status" value="1"/>
</dbReference>
<dbReference type="InterPro" id="IPR002545">
    <property type="entry name" value="CheW-lke_dom"/>
</dbReference>
<keyword evidence="5" id="KW-0597">Phosphoprotein</keyword>
<dbReference type="SMART" id="SM00387">
    <property type="entry name" value="HATPase_c"/>
    <property type="match status" value="1"/>
</dbReference>
<evidence type="ECO:0000259" key="10">
    <source>
        <dbReference type="PROSITE" id="PS50109"/>
    </source>
</evidence>
<dbReference type="InterPro" id="IPR004105">
    <property type="entry name" value="CheA-like_dim"/>
</dbReference>
<dbReference type="SMART" id="SM00260">
    <property type="entry name" value="CheW"/>
    <property type="match status" value="1"/>
</dbReference>
<feature type="compositionally biased region" description="Low complexity" evidence="9">
    <location>
        <begin position="125"/>
        <end position="139"/>
    </location>
</feature>
<accession>A0A846QMQ1</accession>
<dbReference type="GO" id="GO:0006935">
    <property type="term" value="P:chemotaxis"/>
    <property type="evidence" value="ECO:0007669"/>
    <property type="project" value="UniProtKB-KW"/>
</dbReference>
<evidence type="ECO:0000259" key="11">
    <source>
        <dbReference type="PROSITE" id="PS50851"/>
    </source>
</evidence>
<keyword evidence="4" id="KW-0145">Chemotaxis</keyword>
<evidence type="ECO:0000256" key="2">
    <source>
        <dbReference type="ARBA" id="ARBA00012438"/>
    </source>
</evidence>
<evidence type="ECO:0000313" key="12">
    <source>
        <dbReference type="EMBL" id="NJB66524.1"/>
    </source>
</evidence>
<gene>
    <name evidence="12" type="ORF">GGQ74_000164</name>
</gene>
<dbReference type="InterPro" id="IPR003594">
    <property type="entry name" value="HATPase_dom"/>
</dbReference>
<comment type="catalytic activity">
    <reaction evidence="1">
        <text>ATP + protein L-histidine = ADP + protein N-phospho-L-histidine.</text>
        <dbReference type="EC" id="2.7.13.3"/>
    </reaction>
</comment>
<sequence>MKQSIEQCIEALEERILVLEQGRVSPEALSDALGRLGLLNVRYPSANVATLMDMLIDGIAPVTPEMVTAFLSMADGQRQLLFSMAGIVEDRAEKIRELRASGEYVEPQEAGGERSDADGAPGKSSATESAPQDAAASATADDEHAEVSAPQQAESGKAKAQPAAPAKGGKGGSEISSIRVSTEKLDTLIDYVGKLMTQYAVIAQNPSLDAKAIAGMKELETVIASIKNEVEKIRLVPLKQIFTPMHRLVSSLTLKMGKKLRFEVVGDDLELDKTIVEHINEPLVHLLRNAVDHGMEMPEDRAMAGKDETGTLTLSAERRGDKAFITVEDDGKGIDPERIRAKAVERGLMTGDEVIAPEEVLRFILKSGFSTAEKVTDVSGRGVGMDAVAHSIEGKLGGEICIRSNVGQGSVFTLAIPLERSLSEGIVDALIVRLAGELFVVPSQSVLEVYAVRRRDIASMPGGEETVDVRGELYSLFRLDRYFGLAASGGVNGSSQAVVIKVGNRRAAFLVDEVLRQQQVVVANFTIPVKDIYRVPILGYGMIGERDALVLDVESLLDYMQA</sequence>
<dbReference type="SMART" id="SM01231">
    <property type="entry name" value="H-kinase_dim"/>
    <property type="match status" value="1"/>
</dbReference>
<feature type="region of interest" description="Disordered" evidence="9">
    <location>
        <begin position="101"/>
        <end position="175"/>
    </location>
</feature>
<evidence type="ECO:0000256" key="4">
    <source>
        <dbReference type="ARBA" id="ARBA00022500"/>
    </source>
</evidence>
<dbReference type="InterPro" id="IPR051315">
    <property type="entry name" value="Bact_Chemotaxis_CheA"/>
</dbReference>
<dbReference type="Proteomes" id="UP000580856">
    <property type="component" value="Unassembled WGS sequence"/>
</dbReference>
<dbReference type="GO" id="GO:0005737">
    <property type="term" value="C:cytoplasm"/>
    <property type="evidence" value="ECO:0007669"/>
    <property type="project" value="InterPro"/>
</dbReference>
<dbReference type="PANTHER" id="PTHR43395">
    <property type="entry name" value="SENSOR HISTIDINE KINASE CHEA"/>
    <property type="match status" value="1"/>
</dbReference>
<dbReference type="EC" id="2.7.13.3" evidence="2"/>
<organism evidence="12 13">
    <name type="scientific">Desulfobaculum xiamenense</name>
    <dbReference type="NCBI Taxonomy" id="995050"/>
    <lineage>
        <taxon>Bacteria</taxon>
        <taxon>Pseudomonadati</taxon>
        <taxon>Thermodesulfobacteriota</taxon>
        <taxon>Desulfovibrionia</taxon>
        <taxon>Desulfovibrionales</taxon>
        <taxon>Desulfovibrionaceae</taxon>
        <taxon>Desulfobaculum</taxon>
    </lineage>
</organism>
<proteinExistence type="predicted"/>
<dbReference type="EMBL" id="JAATJA010000001">
    <property type="protein sequence ID" value="NJB66524.1"/>
    <property type="molecule type" value="Genomic_DNA"/>
</dbReference>
<dbReference type="FunFam" id="3.30.565.10:FF:000016">
    <property type="entry name" value="Chemotaxis protein CheA, putative"/>
    <property type="match status" value="1"/>
</dbReference>
<comment type="function">
    <text evidence="8">Involved in the transmission of sensory signals from the chemoreceptors to the flagellar motors. CheA is autophosphorylated; it can transfer its phosphate group to either CheB or CheY.</text>
</comment>
<keyword evidence="6 12" id="KW-0808">Transferase</keyword>
<dbReference type="Pfam" id="PF01584">
    <property type="entry name" value="CheW"/>
    <property type="match status" value="1"/>
</dbReference>
<feature type="domain" description="CheW-like" evidence="11">
    <location>
        <begin position="426"/>
        <end position="562"/>
    </location>
</feature>
<evidence type="ECO:0000256" key="9">
    <source>
        <dbReference type="SAM" id="MobiDB-lite"/>
    </source>
</evidence>
<dbReference type="PROSITE" id="PS50109">
    <property type="entry name" value="HIS_KIN"/>
    <property type="match status" value="1"/>
</dbReference>
<dbReference type="Pfam" id="PF02518">
    <property type="entry name" value="HATPase_c"/>
    <property type="match status" value="1"/>
</dbReference>
<feature type="compositionally biased region" description="Low complexity" evidence="9">
    <location>
        <begin position="158"/>
        <end position="167"/>
    </location>
</feature>
<dbReference type="GO" id="GO:0000155">
    <property type="term" value="F:phosphorelay sensor kinase activity"/>
    <property type="evidence" value="ECO:0007669"/>
    <property type="project" value="InterPro"/>
</dbReference>
<evidence type="ECO:0000256" key="3">
    <source>
        <dbReference type="ARBA" id="ARBA00021495"/>
    </source>
</evidence>
<dbReference type="SUPFAM" id="SSF55874">
    <property type="entry name" value="ATPase domain of HSP90 chaperone/DNA topoisomerase II/histidine kinase"/>
    <property type="match status" value="1"/>
</dbReference>
<dbReference type="Gene3D" id="2.40.50.180">
    <property type="entry name" value="CheA-289, Domain 4"/>
    <property type="match status" value="1"/>
</dbReference>
<reference evidence="12 13" key="1">
    <citation type="submission" date="2020-03" db="EMBL/GenBank/DDBJ databases">
        <title>Genomic Encyclopedia of Type Strains, Phase IV (KMG-IV): sequencing the most valuable type-strain genomes for metagenomic binning, comparative biology and taxonomic classification.</title>
        <authorList>
            <person name="Goeker M."/>
        </authorList>
    </citation>
    <scope>NUCLEOTIDE SEQUENCE [LARGE SCALE GENOMIC DNA]</scope>
    <source>
        <strain evidence="12 13">DSM 24233</strain>
    </source>
</reference>
<evidence type="ECO:0000256" key="5">
    <source>
        <dbReference type="ARBA" id="ARBA00022553"/>
    </source>
</evidence>
<dbReference type="InterPro" id="IPR036890">
    <property type="entry name" value="HATPase_C_sf"/>
</dbReference>
<dbReference type="PRINTS" id="PR00344">
    <property type="entry name" value="BCTRLSENSOR"/>
</dbReference>
<evidence type="ECO:0000313" key="13">
    <source>
        <dbReference type="Proteomes" id="UP000580856"/>
    </source>
</evidence>
<dbReference type="InterPro" id="IPR005467">
    <property type="entry name" value="His_kinase_dom"/>
</dbReference>
<feature type="domain" description="Histidine kinase" evidence="10">
    <location>
        <begin position="217"/>
        <end position="420"/>
    </location>
</feature>
<dbReference type="RefSeq" id="WP_167939655.1">
    <property type="nucleotide sequence ID" value="NZ_JAATJA010000001.1"/>
</dbReference>
<dbReference type="Gene3D" id="3.30.565.10">
    <property type="entry name" value="Histidine kinase-like ATPase, C-terminal domain"/>
    <property type="match status" value="1"/>
</dbReference>
<name>A0A846QMQ1_9BACT</name>
<evidence type="ECO:0000256" key="7">
    <source>
        <dbReference type="ARBA" id="ARBA00022777"/>
    </source>
</evidence>
<keyword evidence="7 12" id="KW-0418">Kinase</keyword>
<dbReference type="PROSITE" id="PS50851">
    <property type="entry name" value="CHEW"/>
    <property type="match status" value="1"/>
</dbReference>
<evidence type="ECO:0000256" key="1">
    <source>
        <dbReference type="ARBA" id="ARBA00000085"/>
    </source>
</evidence>
<evidence type="ECO:0000256" key="6">
    <source>
        <dbReference type="ARBA" id="ARBA00022679"/>
    </source>
</evidence>